<proteinExistence type="predicted"/>
<feature type="signal peptide" evidence="2">
    <location>
        <begin position="1"/>
        <end position="24"/>
    </location>
</feature>
<keyword evidence="2" id="KW-0732">Signal</keyword>
<dbReference type="Proteomes" id="UP000293347">
    <property type="component" value="Unassembled WGS sequence"/>
</dbReference>
<keyword evidence="4" id="KW-1185">Reference proteome</keyword>
<sequence length="2343" mass="255367">MKRSFILKSVMMACLLFWQLRAAAQVNISIQILPPYPTKFTDYASKPHLMVVMLTNTSTVTQRIQLRGSITGDNGIEIRSRVGQRSTSPIELAAGETKSLNGSDIAKIIDYTRLDYVGITQNEFLTKGGLPEGRYQLCARAYNYDNNQPVSADEPVGCSNVFTISSLEPPVILSPMADQQIPSGPGQVFSIRWNTPASAPPSTKYRIRMVEMLGNRNPNDAIMTATQPYFFEKEVNSNIYVYNPADPQLTPGRKYALMVEAFDPFEAAVFRNQGRSEVIAFEYGLTEQVIAAVEEEVEEPEKETETLPKTPVIVKGTLKYRFPESPESGLFTLKNTRVYLEKVSARPKYKISDMRDTDPLDGVVATTDQAGNFELKFGMSVQDTALGIRYRLRIANPHYKAYEELLRIAPGDTIMLQQLVVDANSYELNVNVAESFNGDKGKYVPGATIKIYRLKSDKLNTELGIPFFEGDLLDSAKNWKEVGGKVLIASAVTPQADNAQDGAANSVNFKRLFRNLSQPGYHYLVSLEKGERVLAQHSFAELDQVRKGGSGAYLNKTNNEPPQDVVKDFAYNQSTNVTDLTLLKELTASPRSKVTGVMKYRFKYYSGVPAQPYANMKVSLRSSKDMKSVVDVAITDNEGRFSFDFANVDSTYQARAVRQGGRTVGVDQRVYYVVPEVKYYAVPNTEVMVQPWGDFDCGELVSMVQTYGVKINAEGVDKEAVPEAEVLVLRYAPETFKNQLPNLPEMNTNQEVSFGNGDALSNNYRVAGSNTGSLVAMQIVGQSESNTNNFTLLRKLYTESDGSSVTIKGLIPSTDINKDRYQIRVGSADRLSNSVAYQTEIFHFPYTIPPRPQPGIDVVDKNNLTVEGRLKNLRDQRYDPTWGYRETVTHDPGGALVTKGYDMGILQNSVSGVVGVKVNVPQVKALGGVRLGYSANGHSSWFESSDWKSLANSLPQAEVQGNSVLREVPNLFNTVGLLLSDTAIIFNSQLPANETVFEEQIMITKKGWRIAGRALDAFSKLGVKNLTAYVCQPGLQNGRVVYYNFGHVKANDNGDFVLTESILYPQSTGFKADKNAALKLVAPGYKEMIIDLGRITVGSQYYNEQINLEPLGNGLYGYVVDAQEQRYSVPARIKMVDNGKWVNTVAYSGDKHKESMNSSQNLDMTEQVRNMQRFSIDLPATKVKLVIMPYDRAYLTDTIEVDLPRGDQFIGMIPLTLRTHKMRIRVKHQNDELVPALVTLVETGSQDTIMQTSGLVQQSTAYFNFVNNATKNFTIHVKPLSNTPVPGKKLFVPRTFTIENVDNGIEEPYELEVFPGRAITGKVAFDTGEKVAGAKVYMESGWGDATDNFSISDSEGNYSIVLPQVGISEYTLRANHYEEGKTYVSAEKLVKPQENKADLLIKIVKDIDISRLLGFKTKITALNSQGDGVYQVSGELYDVPMNGNFGTTDSILNRNLSFSNVLVKTSTIKNSAGVPLAVPIENIPTDNQELSVSVNNAFNGILHGAEGQIMLMKGSSDTTGTINGKVRILDNSFQFPSSYMRMQDTDFYLGIQTAAETMPVFSSGQRGAVSGQFKLTNKLGGAISFKYLGFNGVADIQGARTSSLKAQTIHLYMNLSTVLPGNIPLTLKAGEARISKGGIGRIITTDTLSFALDDWTVKASKPRMNMAVYNTETGESSEIDNSTWTLSPSSGGLVIKSGEILTKKLNIPFTNMTIIPGEEGVAGDLICPDLIDNKSLDKLDLNIGGIATLKIQQGSQVSFIYDRGVGRDGSGHYKLSVTSPNYNGYAASFSGLDGMSDPAQLFKIQMISLLSNGEELFGFVNNQSITYYNQVKFMPTTLSSTSQNSFSIAGNLDLGVPSLNTDFYDRLVYSKNGTGNKVTMPVLEFSFTGPGGVKFTSIAKKEAQQFRPEGFVVAGNMELPGGVNIKGGKLISMVTSAAGTALQREVDVLFGAREKVEQYFEDTKQELEARVKQAKDDLLKVAEDAVKDEVTKLIPLGADEAKGALGEVAGAWKLGQGAADALRDGDYMRLAGMMKNIPGVDEAIQEAKNAVLMEAKNALTATQEALPKFKDLPVGNEGFKGGEFEFDLKNGRIFGNIKFALIPLGPVILRDGEMEMLFDRQGWYFCSGATMEIPVPLLSPLKVGVLIGNYGAISDELEARVTQIAQSQSKRLPPAVKSGLSGFFIVGAKPIADVDVSYGIPGIAQFKLVASVGAEVRTYALFGKGSFTLGMGALAYGRVYSSTSALGVSVSGGAEVNVAIASSAKFANGNVGICAQGCVSVEFFVEACVLGGCGSLNASIMAMLNIGIGDAGILRTTGCGGNGVDFSISTGSGSCINNPNFDF</sequence>
<evidence type="ECO:0008006" key="5">
    <source>
        <dbReference type="Google" id="ProtNLM"/>
    </source>
</evidence>
<comment type="caution">
    <text evidence="3">The sequence shown here is derived from an EMBL/GenBank/DDBJ whole genome shotgun (WGS) entry which is preliminary data.</text>
</comment>
<organism evidence="3 4">
    <name type="scientific">Pedobacter psychroterrae</name>
    <dbReference type="NCBI Taxonomy" id="2530453"/>
    <lineage>
        <taxon>Bacteria</taxon>
        <taxon>Pseudomonadati</taxon>
        <taxon>Bacteroidota</taxon>
        <taxon>Sphingobacteriia</taxon>
        <taxon>Sphingobacteriales</taxon>
        <taxon>Sphingobacteriaceae</taxon>
        <taxon>Pedobacter</taxon>
    </lineage>
</organism>
<evidence type="ECO:0000256" key="2">
    <source>
        <dbReference type="SAM" id="SignalP"/>
    </source>
</evidence>
<gene>
    <name evidence="3" type="ORF">EZ437_14330</name>
</gene>
<evidence type="ECO:0000313" key="3">
    <source>
        <dbReference type="EMBL" id="TCD00399.1"/>
    </source>
</evidence>
<reference evidence="3 4" key="1">
    <citation type="submission" date="2019-02" db="EMBL/GenBank/DDBJ databases">
        <title>Pedobacter sp. RP-1-14 sp. nov., isolated from Arctic soil.</title>
        <authorList>
            <person name="Dahal R.H."/>
        </authorList>
    </citation>
    <scope>NUCLEOTIDE SEQUENCE [LARGE SCALE GENOMIC DNA]</scope>
    <source>
        <strain evidence="3 4">RP-1-14</strain>
    </source>
</reference>
<dbReference type="EMBL" id="SJSL01000003">
    <property type="protein sequence ID" value="TCD00399.1"/>
    <property type="molecule type" value="Genomic_DNA"/>
</dbReference>
<keyword evidence="1" id="KW-0175">Coiled coil</keyword>
<name>A0A4R0NJK8_9SPHI</name>
<evidence type="ECO:0000313" key="4">
    <source>
        <dbReference type="Proteomes" id="UP000293347"/>
    </source>
</evidence>
<dbReference type="OrthoDB" id="1521695at2"/>
<accession>A0A4R0NJK8</accession>
<dbReference type="RefSeq" id="WP_131596748.1">
    <property type="nucleotide sequence ID" value="NZ_SJSL01000003.1"/>
</dbReference>
<feature type="coiled-coil region" evidence="1">
    <location>
        <begin position="1957"/>
        <end position="1984"/>
    </location>
</feature>
<evidence type="ECO:0000256" key="1">
    <source>
        <dbReference type="SAM" id="Coils"/>
    </source>
</evidence>
<protein>
    <recommendedName>
        <fullName evidence="5">TANFOR domain-containing protein</fullName>
    </recommendedName>
</protein>
<feature type="chain" id="PRO_5020859243" description="TANFOR domain-containing protein" evidence="2">
    <location>
        <begin position="25"/>
        <end position="2343"/>
    </location>
</feature>